<evidence type="ECO:0000313" key="5">
    <source>
        <dbReference type="Proteomes" id="UP000184404"/>
    </source>
</evidence>
<dbReference type="InterPro" id="IPR008490">
    <property type="entry name" value="Transposase_InsH_N"/>
</dbReference>
<feature type="domain" description="Transposase DDE" evidence="3">
    <location>
        <begin position="323"/>
        <end position="417"/>
    </location>
</feature>
<dbReference type="AlphaFoldDB" id="A0A1M5ATH7"/>
<dbReference type="PANTHER" id="PTHR33408:SF2">
    <property type="entry name" value="TRANSPOSASE DDE DOMAIN-CONTAINING PROTEIN"/>
    <property type="match status" value="1"/>
</dbReference>
<dbReference type="InterPro" id="IPR025668">
    <property type="entry name" value="Tnp_DDE_dom"/>
</dbReference>
<dbReference type="PANTHER" id="PTHR33408">
    <property type="entry name" value="TRANSPOSASE"/>
    <property type="match status" value="1"/>
</dbReference>
<feature type="domain" description="Transposase InsH N-terminal" evidence="2">
    <location>
        <begin position="1"/>
        <end position="49"/>
    </location>
</feature>
<reference evidence="4 5" key="1">
    <citation type="submission" date="2016-11" db="EMBL/GenBank/DDBJ databases">
        <authorList>
            <person name="Jaros S."/>
            <person name="Januszkiewicz K."/>
            <person name="Wedrychowicz H."/>
        </authorList>
    </citation>
    <scope>NUCLEOTIDE SEQUENCE [LARGE SCALE GENOMIC DNA]</scope>
    <source>
        <strain evidence="4 5">DSM 10502</strain>
    </source>
</reference>
<dbReference type="Proteomes" id="UP000184404">
    <property type="component" value="Unassembled WGS sequence"/>
</dbReference>
<name>A0A1M5ATH7_9FIRM</name>
<feature type="region of interest" description="Disordered" evidence="1">
    <location>
        <begin position="418"/>
        <end position="447"/>
    </location>
</feature>
<sequence>MLAIAVYANMNGIRSSRKIESACKRDINFMYLLEGKPAPDHSAIARFKQLHLAPCMKTLFAGMSLSLDGMSELSGEQIFIDGTKIESCANKYTFVWKKSVTKQMGKLMEKIPELFAEAAEDFDVRLDFPEGIRLRHMKRLRRRLKAYQKSMGIEFVHGSWKRKTSLQRLTKKLDEAIRRIKDYTKKLFIAGNRNSYSKTDRDATFMRMKEDAMKNGQLKPAYNIQFGVDAQYVVWVTEGPQPSDTTTLIPFLEDFEAHTGKKYPRIVADAGYESEENYLWLEGRGQEAYVKPANYETSKKRSVKKDIGRRENMAYAPEEDSYTCANGKKLTVTGTRRCKTKTGYVSEKTQYGCVDCKGCPRKAECIRAGTSKTPLEEQSKRFEVAKEFQEQREKALARITSPEGIELRVNRSIQAEGGVRADEGKPFLPPVPESRAKEHLGGSNAFGHGAQHDLPAPQDTSRQGSALFVPCDCGGLTSKQKGRMHVTDKVPVIFLRPFCVQFLHENVCVVIKI</sequence>
<dbReference type="Pfam" id="PF13751">
    <property type="entry name" value="DDE_Tnp_1_6"/>
    <property type="match status" value="1"/>
</dbReference>
<protein>
    <submittedName>
        <fullName evidence="4">Transposase domain</fullName>
    </submittedName>
</protein>
<proteinExistence type="predicted"/>
<gene>
    <name evidence="4" type="ORF">SAMN02745190_02423</name>
</gene>
<evidence type="ECO:0000256" key="1">
    <source>
        <dbReference type="SAM" id="MobiDB-lite"/>
    </source>
</evidence>
<dbReference type="RefSeq" id="WP_234988337.1">
    <property type="nucleotide sequence ID" value="NZ_FQUG01000014.1"/>
</dbReference>
<evidence type="ECO:0000259" key="2">
    <source>
        <dbReference type="Pfam" id="PF05598"/>
    </source>
</evidence>
<organism evidence="4 5">
    <name type="scientific">Schwartzia succinivorans DSM 10502</name>
    <dbReference type="NCBI Taxonomy" id="1123243"/>
    <lineage>
        <taxon>Bacteria</taxon>
        <taxon>Bacillati</taxon>
        <taxon>Bacillota</taxon>
        <taxon>Negativicutes</taxon>
        <taxon>Selenomonadales</taxon>
        <taxon>Selenomonadaceae</taxon>
        <taxon>Schwartzia</taxon>
    </lineage>
</organism>
<dbReference type="EMBL" id="FQUG01000014">
    <property type="protein sequence ID" value="SHF33446.1"/>
    <property type="molecule type" value="Genomic_DNA"/>
</dbReference>
<dbReference type="Pfam" id="PF05598">
    <property type="entry name" value="DUF772"/>
    <property type="match status" value="1"/>
</dbReference>
<keyword evidence="5" id="KW-1185">Reference proteome</keyword>
<evidence type="ECO:0000313" key="4">
    <source>
        <dbReference type="EMBL" id="SHF33446.1"/>
    </source>
</evidence>
<evidence type="ECO:0000259" key="3">
    <source>
        <dbReference type="Pfam" id="PF13751"/>
    </source>
</evidence>
<accession>A0A1M5ATH7</accession>